<proteinExistence type="predicted"/>
<dbReference type="EMBL" id="JAAXOQ010000050">
    <property type="protein sequence ID" value="NKY20921.1"/>
    <property type="molecule type" value="Genomic_DNA"/>
</dbReference>
<evidence type="ECO:0000313" key="2">
    <source>
        <dbReference type="EMBL" id="NKY20921.1"/>
    </source>
</evidence>
<organism evidence="2 3">
    <name type="scientific">Tsukamurella spumae</name>
    <dbReference type="NCBI Taxonomy" id="44753"/>
    <lineage>
        <taxon>Bacteria</taxon>
        <taxon>Bacillati</taxon>
        <taxon>Actinomycetota</taxon>
        <taxon>Actinomycetes</taxon>
        <taxon>Mycobacteriales</taxon>
        <taxon>Tsukamurellaceae</taxon>
        <taxon>Tsukamurella</taxon>
    </lineage>
</organism>
<name>A0A846X782_9ACTN</name>
<keyword evidence="3" id="KW-1185">Reference proteome</keyword>
<dbReference type="Proteomes" id="UP000582646">
    <property type="component" value="Unassembled WGS sequence"/>
</dbReference>
<accession>A0A846X782</accession>
<gene>
    <name evidence="2" type="ORF">HF999_21445</name>
</gene>
<protein>
    <submittedName>
        <fullName evidence="2">Uncharacterized protein</fullName>
    </submittedName>
</protein>
<evidence type="ECO:0000313" key="3">
    <source>
        <dbReference type="Proteomes" id="UP000582646"/>
    </source>
</evidence>
<comment type="caution">
    <text evidence="2">The sequence shown here is derived from an EMBL/GenBank/DDBJ whole genome shotgun (WGS) entry which is preliminary data.</text>
</comment>
<sequence length="215" mass="23248">MSWTRLDDLWTDSAVLADLDYEARWHYLALIQFCSRTDAYDGIVRAADARRCSDVPDPARVLAALAAVGLIEHTPDGRVKVPSIADHIPPPHIRKNAEQTKIRMSRLRAHKAGDHSKCLPGNCPEVPVTGSVTAEVTRNTGTGQDRTGLLTEAPTSERSLASVPDPEPAVSTADTSLPAEGSICPHCHWPVYPGCESEHTDGCPKYINRGEPPAA</sequence>
<evidence type="ECO:0000256" key="1">
    <source>
        <dbReference type="SAM" id="MobiDB-lite"/>
    </source>
</evidence>
<feature type="region of interest" description="Disordered" evidence="1">
    <location>
        <begin position="138"/>
        <end position="176"/>
    </location>
</feature>
<reference evidence="2 3" key="1">
    <citation type="submission" date="2020-04" db="EMBL/GenBank/DDBJ databases">
        <title>MicrobeNet Type strains.</title>
        <authorList>
            <person name="Nicholson A.C."/>
        </authorList>
    </citation>
    <scope>NUCLEOTIDE SEQUENCE [LARGE SCALE GENOMIC DNA]</scope>
    <source>
        <strain evidence="2 3">DSM 44113</strain>
    </source>
</reference>
<dbReference type="AlphaFoldDB" id="A0A846X782"/>
<dbReference type="RefSeq" id="WP_168547814.1">
    <property type="nucleotide sequence ID" value="NZ_BAAAKS010000010.1"/>
</dbReference>